<keyword evidence="2" id="KW-1185">Reference proteome</keyword>
<proteinExistence type="predicted"/>
<dbReference type="Proteomes" id="UP001281203">
    <property type="component" value="Unassembled WGS sequence"/>
</dbReference>
<protein>
    <submittedName>
        <fullName evidence="1">Uncharacterized protein</fullName>
    </submittedName>
</protein>
<name>A0ABU3WZW7_9EURY</name>
<gene>
    <name evidence="1" type="ORF">F8E02_04840</name>
</gene>
<reference evidence="1 2" key="1">
    <citation type="submission" date="2019-10" db="EMBL/GenBank/DDBJ databases">
        <title>Isolation and characterization of Methanoculleus sp. Wushi-C6 from a hot spring well.</title>
        <authorList>
            <person name="Chen S.-C."/>
            <person name="Lan Z.-H."/>
            <person name="You Y.-T."/>
            <person name="Lai M.-C."/>
        </authorList>
    </citation>
    <scope>NUCLEOTIDE SEQUENCE [LARGE SCALE GENOMIC DNA]</scope>
    <source>
        <strain evidence="1 2">Wushi-C6</strain>
    </source>
</reference>
<accession>A0ABU3WZW7</accession>
<dbReference type="EMBL" id="WBKO01000001">
    <property type="protein sequence ID" value="MDV2481344.1"/>
    <property type="molecule type" value="Genomic_DNA"/>
</dbReference>
<organism evidence="1 2">
    <name type="scientific">Methanoculleus caldifontis</name>
    <dbReference type="NCBI Taxonomy" id="2651577"/>
    <lineage>
        <taxon>Archaea</taxon>
        <taxon>Methanobacteriati</taxon>
        <taxon>Methanobacteriota</taxon>
        <taxon>Stenosarchaea group</taxon>
        <taxon>Methanomicrobia</taxon>
        <taxon>Methanomicrobiales</taxon>
        <taxon>Methanomicrobiaceae</taxon>
        <taxon>Methanoculleus</taxon>
    </lineage>
</organism>
<comment type="caution">
    <text evidence="1">The sequence shown here is derived from an EMBL/GenBank/DDBJ whole genome shotgun (WGS) entry which is preliminary data.</text>
</comment>
<dbReference type="RefSeq" id="WP_317064357.1">
    <property type="nucleotide sequence ID" value="NZ_WBKO01000001.1"/>
</dbReference>
<evidence type="ECO:0000313" key="2">
    <source>
        <dbReference type="Proteomes" id="UP001281203"/>
    </source>
</evidence>
<sequence>MPDDEETAMTTSTILQRSFVCLFFAAVLLSAGCLGQEQAPAVEGPAPEFRGETFNYDDRVIFRFIPETDEAGTYSVNYILEQGVSWGTTRESRENVIFANVSRANPIEFVLPRESPSDTAAVEIEIRSTAGVLLYKSRIAVTPVTPTPTLP</sequence>
<evidence type="ECO:0000313" key="1">
    <source>
        <dbReference type="EMBL" id="MDV2481344.1"/>
    </source>
</evidence>